<protein>
    <submittedName>
        <fullName evidence="2">Uncharacterized protein</fullName>
    </submittedName>
</protein>
<proteinExistence type="predicted"/>
<keyword evidence="1" id="KW-0472">Membrane</keyword>
<keyword evidence="1" id="KW-1133">Transmembrane helix</keyword>
<name>A0A1L8E7W4_HAEIR</name>
<dbReference type="AlphaFoldDB" id="A0A1L8E7W4"/>
<dbReference type="EMBL" id="GFDG01004056">
    <property type="protein sequence ID" value="JAV14743.1"/>
    <property type="molecule type" value="Transcribed_RNA"/>
</dbReference>
<accession>A0A1L8E7W4</accession>
<keyword evidence="1" id="KW-0812">Transmembrane</keyword>
<sequence>MFGCTISKLKEKCTAHRMAVFFGVLCTILIVVVVVLAVDNADKAYDLKESRSKLEILELYIQSMASNETTSTKFTIPQLADNHQLLQKHLQ</sequence>
<organism evidence="2">
    <name type="scientific">Haematobia irritans</name>
    <name type="common">Horn fly</name>
    <name type="synonym">Conops irritans</name>
    <dbReference type="NCBI Taxonomy" id="7368"/>
    <lineage>
        <taxon>Eukaryota</taxon>
        <taxon>Metazoa</taxon>
        <taxon>Ecdysozoa</taxon>
        <taxon>Arthropoda</taxon>
        <taxon>Hexapoda</taxon>
        <taxon>Insecta</taxon>
        <taxon>Pterygota</taxon>
        <taxon>Neoptera</taxon>
        <taxon>Endopterygota</taxon>
        <taxon>Diptera</taxon>
        <taxon>Brachycera</taxon>
        <taxon>Muscomorpha</taxon>
        <taxon>Muscoidea</taxon>
        <taxon>Muscidae</taxon>
        <taxon>Haematobia</taxon>
    </lineage>
</organism>
<feature type="transmembrane region" description="Helical" evidence="1">
    <location>
        <begin position="18"/>
        <end position="38"/>
    </location>
</feature>
<evidence type="ECO:0000313" key="2">
    <source>
        <dbReference type="EMBL" id="JAV14743.1"/>
    </source>
</evidence>
<reference evidence="2" key="1">
    <citation type="submission" date="2017-01" db="EMBL/GenBank/DDBJ databases">
        <title>An insight into the sialome and mialome of the horn fly, Haematobia irritans.</title>
        <authorList>
            <person name="Breijo M."/>
            <person name="Boiani M."/>
            <person name="Ures X."/>
            <person name="Rocha S."/>
            <person name="Sequeira M."/>
            <person name="Ribeiro J.M."/>
        </authorList>
    </citation>
    <scope>NUCLEOTIDE SEQUENCE</scope>
</reference>
<evidence type="ECO:0000256" key="1">
    <source>
        <dbReference type="SAM" id="Phobius"/>
    </source>
</evidence>